<comment type="function">
    <text evidence="7">Sodium-phosphate symporter.</text>
</comment>
<keyword evidence="3 7" id="KW-0592">Phosphate transport</keyword>
<accession>A0A9P8T916</accession>
<comment type="subcellular location">
    <subcellularLocation>
        <location evidence="1 7">Membrane</location>
        <topology evidence="1 7">Multi-pass membrane protein</topology>
    </subcellularLocation>
</comment>
<reference evidence="8" key="2">
    <citation type="submission" date="2021-01" db="EMBL/GenBank/DDBJ databases">
        <authorList>
            <person name="Schikora-Tamarit M.A."/>
        </authorList>
    </citation>
    <scope>NUCLEOTIDE SEQUENCE</scope>
    <source>
        <strain evidence="8">NCAIM Y.01608</strain>
    </source>
</reference>
<keyword evidence="9" id="KW-1185">Reference proteome</keyword>
<keyword evidence="2 7" id="KW-0813">Transport</keyword>
<protein>
    <recommendedName>
        <fullName evidence="7">Phosphate transporter</fullName>
    </recommendedName>
</protein>
<dbReference type="AlphaFoldDB" id="A0A9P8T916"/>
<dbReference type="Proteomes" id="UP000788993">
    <property type="component" value="Unassembled WGS sequence"/>
</dbReference>
<evidence type="ECO:0000313" key="8">
    <source>
        <dbReference type="EMBL" id="KAH3669561.1"/>
    </source>
</evidence>
<dbReference type="PANTHER" id="PTHR11101">
    <property type="entry name" value="PHOSPHATE TRANSPORTER"/>
    <property type="match status" value="1"/>
</dbReference>
<keyword evidence="4 7" id="KW-0812">Transmembrane</keyword>
<gene>
    <name evidence="8" type="ORF">OGATHE_002373</name>
</gene>
<keyword evidence="6 7" id="KW-0472">Membrane</keyword>
<evidence type="ECO:0000256" key="5">
    <source>
        <dbReference type="ARBA" id="ARBA00022989"/>
    </source>
</evidence>
<dbReference type="PANTHER" id="PTHR11101:SF80">
    <property type="entry name" value="PHOSPHATE TRANSPORTER"/>
    <property type="match status" value="1"/>
</dbReference>
<comment type="similarity">
    <text evidence="7">Belongs to the inorganic phosphate transporter (PiT) (TC 2.A.20) family.</text>
</comment>
<feature type="transmembrane region" description="Helical" evidence="7">
    <location>
        <begin position="448"/>
        <end position="469"/>
    </location>
</feature>
<feature type="transmembrane region" description="Helical" evidence="7">
    <location>
        <begin position="47"/>
        <end position="67"/>
    </location>
</feature>
<dbReference type="GO" id="GO:0005315">
    <property type="term" value="F:phosphate transmembrane transporter activity"/>
    <property type="evidence" value="ECO:0007669"/>
    <property type="project" value="InterPro"/>
</dbReference>
<evidence type="ECO:0000256" key="4">
    <source>
        <dbReference type="ARBA" id="ARBA00022692"/>
    </source>
</evidence>
<feature type="transmembrane region" description="Helical" evidence="7">
    <location>
        <begin position="217"/>
        <end position="239"/>
    </location>
</feature>
<evidence type="ECO:0000313" key="9">
    <source>
        <dbReference type="Proteomes" id="UP000788993"/>
    </source>
</evidence>
<evidence type="ECO:0000256" key="3">
    <source>
        <dbReference type="ARBA" id="ARBA00022592"/>
    </source>
</evidence>
<dbReference type="GO" id="GO:0016020">
    <property type="term" value="C:membrane"/>
    <property type="evidence" value="ECO:0007669"/>
    <property type="project" value="UniProtKB-SubCell"/>
</dbReference>
<dbReference type="EMBL" id="JAEUBD010000983">
    <property type="protein sequence ID" value="KAH3669561.1"/>
    <property type="molecule type" value="Genomic_DNA"/>
</dbReference>
<feature type="transmembrane region" description="Helical" evidence="7">
    <location>
        <begin position="149"/>
        <end position="169"/>
    </location>
</feature>
<reference evidence="8" key="1">
    <citation type="journal article" date="2021" name="Open Biol.">
        <title>Shared evolutionary footprints suggest mitochondrial oxidative damage underlies multiple complex I losses in fungi.</title>
        <authorList>
            <person name="Schikora-Tamarit M.A."/>
            <person name="Marcet-Houben M."/>
            <person name="Nosek J."/>
            <person name="Gabaldon T."/>
        </authorList>
    </citation>
    <scope>NUCLEOTIDE SEQUENCE</scope>
    <source>
        <strain evidence="8">NCAIM Y.01608</strain>
    </source>
</reference>
<feature type="transmembrane region" description="Helical" evidence="7">
    <location>
        <begin position="88"/>
        <end position="107"/>
    </location>
</feature>
<feature type="transmembrane region" description="Helical" evidence="7">
    <location>
        <begin position="9"/>
        <end position="27"/>
    </location>
</feature>
<organism evidence="8 9">
    <name type="scientific">Ogataea polymorpha</name>
    <dbReference type="NCBI Taxonomy" id="460523"/>
    <lineage>
        <taxon>Eukaryota</taxon>
        <taxon>Fungi</taxon>
        <taxon>Dikarya</taxon>
        <taxon>Ascomycota</taxon>
        <taxon>Saccharomycotina</taxon>
        <taxon>Pichiomycetes</taxon>
        <taxon>Pichiales</taxon>
        <taxon>Pichiaceae</taxon>
        <taxon>Ogataea</taxon>
    </lineage>
</organism>
<evidence type="ECO:0000256" key="6">
    <source>
        <dbReference type="ARBA" id="ARBA00023136"/>
    </source>
</evidence>
<dbReference type="Pfam" id="PF01384">
    <property type="entry name" value="PHO4"/>
    <property type="match status" value="1"/>
</dbReference>
<feature type="transmembrane region" description="Helical" evidence="7">
    <location>
        <begin position="535"/>
        <end position="562"/>
    </location>
</feature>
<evidence type="ECO:0000256" key="1">
    <source>
        <dbReference type="ARBA" id="ARBA00004141"/>
    </source>
</evidence>
<name>A0A9P8T916_9ASCO</name>
<evidence type="ECO:0000256" key="7">
    <source>
        <dbReference type="RuleBase" id="RU363058"/>
    </source>
</evidence>
<keyword evidence="5 7" id="KW-1133">Transmembrane helix</keyword>
<feature type="transmembrane region" description="Helical" evidence="7">
    <location>
        <begin position="181"/>
        <end position="205"/>
    </location>
</feature>
<comment type="caution">
    <text evidence="8">The sequence shown here is derived from an EMBL/GenBank/DDBJ whole genome shotgun (WGS) entry which is preliminary data.</text>
</comment>
<dbReference type="GO" id="GO:0035435">
    <property type="term" value="P:phosphate ion transmembrane transport"/>
    <property type="evidence" value="ECO:0007669"/>
    <property type="project" value="TreeGrafter"/>
</dbReference>
<dbReference type="InterPro" id="IPR001204">
    <property type="entry name" value="Phos_transporter"/>
</dbReference>
<sequence length="572" mass="62229">MTDVALPEFNYIFAIAVLFAFLDAFNIGANDVANSFSSSVSSRALTYWQAMILAAIMEFLGAVLAGSRVSDTIRSKIIDVQSFENNPSVLMLTMACALVGSSIWLSIATSIGMPVSTTHSIVGAVIGAGIAANGSDHVEWGWDGFSQIVASWFIAPAITGALSATIFLITKYCILERKNSVAKALFFAPVIVFICFSILTMLVVWKGAPNLKLNDLSTGATVGSIFGVGAVATLLYLLFFHPYFTRKLVHEDWTLKFYHVLAGPTYYFKSTKSIGPKPDNVELVIDYYRGRRKETPVNLSDDENKAGEGSPLVVSQSSIISTSPQSADDIGYFDYVTPAERKLWRSMIFKPKYWIKLLWLLVTHGWRQDVISNQANAAGVLGQGVQDMYSKSKFYDTKTEHVFSLLQAFTACTMSFAHGSNDISNAAGPLSSVYNIWKTNTVGSKSEVPIWVLCFTAGSLVLGCWMFAYKLMSNLGNKMILQSPARGFAIELGAACTVVMATRLGIPVSTTQCAVGGTIFVGLCNMDVRGCNWKMVLWCYLGWFVTLPVAGLIAGLINGIILNAPRWGAMST</sequence>
<proteinExistence type="inferred from homology"/>
<evidence type="ECO:0000256" key="2">
    <source>
        <dbReference type="ARBA" id="ARBA00022448"/>
    </source>
</evidence>